<dbReference type="EMBL" id="RCUX01000004">
    <property type="protein sequence ID" value="RLP76517.1"/>
    <property type="molecule type" value="Genomic_DNA"/>
</dbReference>
<sequence>MIPRQLMDSDVSMYFKLVCLVLLPEESYENEELRQVLIDLFAEEQANDNRAELQKVLCKSN</sequence>
<proteinExistence type="predicted"/>
<organism evidence="1 2">
    <name type="scientific">Mycetocola tolaasinivorans</name>
    <dbReference type="NCBI Taxonomy" id="76635"/>
    <lineage>
        <taxon>Bacteria</taxon>
        <taxon>Bacillati</taxon>
        <taxon>Actinomycetota</taxon>
        <taxon>Actinomycetes</taxon>
        <taxon>Micrococcales</taxon>
        <taxon>Microbacteriaceae</taxon>
        <taxon>Mycetocola</taxon>
    </lineage>
</organism>
<name>A0A3L7A8L9_9MICO</name>
<comment type="caution">
    <text evidence="1">The sequence shown here is derived from an EMBL/GenBank/DDBJ whole genome shotgun (WGS) entry which is preliminary data.</text>
</comment>
<dbReference type="AlphaFoldDB" id="A0A3L7A8L9"/>
<accession>A0A3L7A8L9</accession>
<evidence type="ECO:0000313" key="2">
    <source>
        <dbReference type="Proteomes" id="UP000272503"/>
    </source>
</evidence>
<evidence type="ECO:0000313" key="1">
    <source>
        <dbReference type="EMBL" id="RLP76517.1"/>
    </source>
</evidence>
<keyword evidence="2" id="KW-1185">Reference proteome</keyword>
<reference evidence="1 2" key="1">
    <citation type="submission" date="2018-10" db="EMBL/GenBank/DDBJ databases">
        <authorList>
            <person name="Li J."/>
        </authorList>
    </citation>
    <scope>NUCLEOTIDE SEQUENCE [LARGE SCALE GENOMIC DNA]</scope>
    <source>
        <strain evidence="1 2">IF 016277</strain>
    </source>
</reference>
<protein>
    <submittedName>
        <fullName evidence="1">Uncharacterized protein</fullName>
    </submittedName>
</protein>
<gene>
    <name evidence="1" type="ORF">D9V32_06605</name>
</gene>
<dbReference type="Proteomes" id="UP000272503">
    <property type="component" value="Unassembled WGS sequence"/>
</dbReference>